<dbReference type="InterPro" id="IPR010730">
    <property type="entry name" value="HET"/>
</dbReference>
<dbReference type="OrthoDB" id="269384at2759"/>
<comment type="caution">
    <text evidence="18">The sequence shown here is derived from an EMBL/GenBank/DDBJ whole genome shotgun (WGS) entry which is preliminary data.</text>
</comment>
<feature type="region of interest" description="Disordered" evidence="16">
    <location>
        <begin position="24"/>
        <end position="59"/>
    </location>
</feature>
<organism evidence="18 19">
    <name type="scientific">Didymella rabiei</name>
    <name type="common">Chickpea ascochyta blight fungus</name>
    <name type="synonym">Mycosphaerella rabiei</name>
    <dbReference type="NCBI Taxonomy" id="5454"/>
    <lineage>
        <taxon>Eukaryota</taxon>
        <taxon>Fungi</taxon>
        <taxon>Dikarya</taxon>
        <taxon>Ascomycota</taxon>
        <taxon>Pezizomycotina</taxon>
        <taxon>Dothideomycetes</taxon>
        <taxon>Pleosporomycetidae</taxon>
        <taxon>Pleosporales</taxon>
        <taxon>Pleosporineae</taxon>
        <taxon>Didymellaceae</taxon>
        <taxon>Ascochyta</taxon>
    </lineage>
</organism>
<proteinExistence type="inferred from homology"/>
<keyword evidence="11" id="KW-0560">Oxidoreductase</keyword>
<dbReference type="Proteomes" id="UP000076837">
    <property type="component" value="Unassembled WGS sequence"/>
</dbReference>
<evidence type="ECO:0000313" key="18">
    <source>
        <dbReference type="EMBL" id="KZM22198.1"/>
    </source>
</evidence>
<keyword evidence="19" id="KW-1185">Reference proteome</keyword>
<feature type="compositionally biased region" description="Basic and acidic residues" evidence="16">
    <location>
        <begin position="950"/>
        <end position="964"/>
    </location>
</feature>
<keyword evidence="15" id="KW-0676">Redox-active center</keyword>
<evidence type="ECO:0000256" key="2">
    <source>
        <dbReference type="ARBA" id="ARBA00004367"/>
    </source>
</evidence>
<feature type="region of interest" description="Disordered" evidence="16">
    <location>
        <begin position="151"/>
        <end position="175"/>
    </location>
</feature>
<keyword evidence="8" id="KW-0256">Endoplasmic reticulum</keyword>
<comment type="similarity">
    <text evidence="3">Belongs to the EROs family.</text>
</comment>
<dbReference type="InterPro" id="IPR007266">
    <property type="entry name" value="Ero1"/>
</dbReference>
<evidence type="ECO:0000256" key="15">
    <source>
        <dbReference type="ARBA" id="ARBA00023284"/>
    </source>
</evidence>
<dbReference type="SUPFAM" id="SSF110019">
    <property type="entry name" value="ERO1-like"/>
    <property type="match status" value="1"/>
</dbReference>
<dbReference type="Pfam" id="PF06985">
    <property type="entry name" value="HET"/>
    <property type="match status" value="1"/>
</dbReference>
<dbReference type="EMBL" id="JYNV01000223">
    <property type="protein sequence ID" value="KZM22198.1"/>
    <property type="molecule type" value="Genomic_DNA"/>
</dbReference>
<keyword evidence="14" id="KW-0325">Glycoprotein</keyword>
<dbReference type="GO" id="GO:0005789">
    <property type="term" value="C:endoplasmic reticulum membrane"/>
    <property type="evidence" value="ECO:0007669"/>
    <property type="project" value="UniProtKB-SubCell"/>
</dbReference>
<evidence type="ECO:0000313" key="19">
    <source>
        <dbReference type="Proteomes" id="UP000076837"/>
    </source>
</evidence>
<keyword evidence="6" id="KW-0285">Flavoprotein</keyword>
<name>A0A163C4C5_DIDRA</name>
<evidence type="ECO:0000256" key="9">
    <source>
        <dbReference type="ARBA" id="ARBA00022827"/>
    </source>
</evidence>
<feature type="signal peptide" evidence="17">
    <location>
        <begin position="1"/>
        <end position="21"/>
    </location>
</feature>
<dbReference type="PANTHER" id="PTHR12613">
    <property type="entry name" value="ERO1-RELATED"/>
    <property type="match status" value="1"/>
</dbReference>
<comment type="subunit">
    <text evidence="4">May function both as a monomer and a homodimer.</text>
</comment>
<dbReference type="GO" id="GO:0016972">
    <property type="term" value="F:thiol oxidase activity"/>
    <property type="evidence" value="ECO:0007669"/>
    <property type="project" value="InterPro"/>
</dbReference>
<evidence type="ECO:0000256" key="8">
    <source>
        <dbReference type="ARBA" id="ARBA00022824"/>
    </source>
</evidence>
<protein>
    <submittedName>
        <fullName evidence="18">Oxidoreductase</fullName>
    </submittedName>
</protein>
<dbReference type="PANTHER" id="PTHR12613:SF0">
    <property type="entry name" value="ERO1-LIKE PROTEIN"/>
    <property type="match status" value="1"/>
</dbReference>
<keyword evidence="7 17" id="KW-0732">Signal</keyword>
<dbReference type="Pfam" id="PF04137">
    <property type="entry name" value="ERO1"/>
    <property type="match status" value="1"/>
</dbReference>
<keyword evidence="9" id="KW-0274">FAD</keyword>
<dbReference type="GO" id="GO:0034975">
    <property type="term" value="P:protein folding in endoplasmic reticulum"/>
    <property type="evidence" value="ECO:0007669"/>
    <property type="project" value="InterPro"/>
</dbReference>
<evidence type="ECO:0000256" key="10">
    <source>
        <dbReference type="ARBA" id="ARBA00022982"/>
    </source>
</evidence>
<keyword evidence="5" id="KW-0813">Transport</keyword>
<dbReference type="STRING" id="5454.A0A163C4C5"/>
<evidence type="ECO:0000256" key="5">
    <source>
        <dbReference type="ARBA" id="ARBA00022448"/>
    </source>
</evidence>
<feature type="region of interest" description="Disordered" evidence="16">
    <location>
        <begin position="950"/>
        <end position="969"/>
    </location>
</feature>
<feature type="chain" id="PRO_5043444636" evidence="17">
    <location>
        <begin position="22"/>
        <end position="1305"/>
    </location>
</feature>
<keyword evidence="12" id="KW-0472">Membrane</keyword>
<evidence type="ECO:0000256" key="7">
    <source>
        <dbReference type="ARBA" id="ARBA00022729"/>
    </source>
</evidence>
<evidence type="ECO:0000256" key="12">
    <source>
        <dbReference type="ARBA" id="ARBA00023136"/>
    </source>
</evidence>
<comment type="subcellular location">
    <subcellularLocation>
        <location evidence="2">Endoplasmic reticulum membrane</location>
        <topology evidence="2">Peripheral membrane protein</topology>
        <orientation evidence="2">Lumenal side</orientation>
    </subcellularLocation>
</comment>
<keyword evidence="13" id="KW-1015">Disulfide bond</keyword>
<sequence>MHTASQVFYLAVFSLLGGSHAVSHATSTTSKSPPPNVCNVSKKAPSPPPSGTHGDETKSTFQLEPGAIVSDACASYSTLEQLNEAIHPYLHSITQDTDFFSHYRLSLYSKKCPFWDDENGICGNVACAVNTLDNEEDIPLVWRAKELGKLEGPTAHHPGKKEQKEERKRPLHGSLGENVDESCVVEYDDECDERDYCVPDDAFAPAKGDYVSLVDNPERFTGYAGVGAQQVWEAIYRENCFSKPPKVASGQSTGRSAPLGGSPFGGFGNQQQMLAANQLRNAMKEGGLQQKVQSAIAHGTAVARLDPVEFDDTCLEKRVFHRVISGMHASISTHLCWDYLNQTTGQWGPNLACYEQRLHNYPERISNIYFNYALVMRAVGKIKQHIQDYSFCSEDPEQDLRTKNSVLRLASALPSGPEIFDETVMFQDPGTVVLKEDFRNRFRNVSRIMDCVGCDKCRLWGKLQTNGYGTALKVLFEFDEQDSSQDPPLRRTELVALVNTMDRLSHSLSAIKEFRRMIDEREGVPEAAVPTPQEPSQGVLKTKLALEEKKEPETRYTEDGLPDFNRDWDASNMTAWQEAVAEYQLIVRVFKYVLWQWYYMPQKFGRIAVLEAKRLYDWWSGMVPSERSWEIRIPRREELCMAGLSLEHEKPSEDTRKPGDNSRDLPLATDLALELQPLPTAEKLGNTTNPAINGGYQIRSWVENCDKSHTDCMRRRKATPRTSRFIPTRLLDISGLPESPIRVIETATTTVQGPYCSLSHCWGKPDFVQLRDNNRKSFMTDGVPWNLFTKNFKQAVEVARFLDVGYIWIDSLCIIQGSAEDWVQEASRMHLVYRNSYCNIAIADSVGQYGGAFRTREPTDVSPVLYQSSQDSPMFAGKAWRAVPEDLWARELLQSSLYTRGWVFQERMLSPRILHFARNQVFWDCPSLSACEALPAGLPRSMDITAGPDRHWRGRLQEPGESRDLAGPNDQPLSVYWQTAVRNYTSCNLTQRSDKLIALWGVAKLIKDAMGVEYGEGLWEDNLEDQLTWRVAECRLKERPVTEKRKIPSWSWASMDGEIIIADRLSDKKHWTVCDHNGRPLELDLVGVKRYARVLQSASGETAHFLQHRVQSDSVLEVKSPKHNIRKERSGHQSGDHVGKEKLLKVVDENAEPILHNASIAIQGHVGCGMLEFDEVKKVWLLHLHDASDLDIEAYPDTIPGSRGLQHHSRFVVLSAKKVVQPKSEVASPLFETRHLSEDAEIEGRGILLRAVGENDKEYHFQRTGAFRFRVANEQTFRLLLVSAGGQNLPPKKYNAGRGLKFWLD</sequence>
<evidence type="ECO:0000256" key="4">
    <source>
        <dbReference type="ARBA" id="ARBA00011802"/>
    </source>
</evidence>
<reference evidence="18 19" key="1">
    <citation type="journal article" date="2016" name="Sci. Rep.">
        <title>Draft genome sequencing and secretome analysis of fungal phytopathogen Ascochyta rabiei provides insight into the necrotrophic effector repertoire.</title>
        <authorList>
            <person name="Verma S."/>
            <person name="Gazara R.K."/>
            <person name="Nizam S."/>
            <person name="Parween S."/>
            <person name="Chattopadhyay D."/>
            <person name="Verma P.K."/>
        </authorList>
    </citation>
    <scope>NUCLEOTIDE SEQUENCE [LARGE SCALE GENOMIC DNA]</scope>
    <source>
        <strain evidence="18 19">ArDII</strain>
    </source>
</reference>
<evidence type="ECO:0000256" key="14">
    <source>
        <dbReference type="ARBA" id="ARBA00023180"/>
    </source>
</evidence>
<gene>
    <name evidence="18" type="ORF">ST47_g6689</name>
</gene>
<dbReference type="GO" id="GO:0071949">
    <property type="term" value="F:FAD binding"/>
    <property type="evidence" value="ECO:0007669"/>
    <property type="project" value="InterPro"/>
</dbReference>
<comment type="cofactor">
    <cofactor evidence="1">
        <name>FAD</name>
        <dbReference type="ChEBI" id="CHEBI:57692"/>
    </cofactor>
</comment>
<evidence type="ECO:0000256" key="16">
    <source>
        <dbReference type="SAM" id="MobiDB-lite"/>
    </source>
</evidence>
<evidence type="ECO:0000256" key="1">
    <source>
        <dbReference type="ARBA" id="ARBA00001974"/>
    </source>
</evidence>
<accession>A0A163C4C5</accession>
<evidence type="ECO:0000256" key="17">
    <source>
        <dbReference type="SAM" id="SignalP"/>
    </source>
</evidence>
<evidence type="ECO:0000256" key="3">
    <source>
        <dbReference type="ARBA" id="ARBA00008277"/>
    </source>
</evidence>
<evidence type="ECO:0000256" key="6">
    <source>
        <dbReference type="ARBA" id="ARBA00022630"/>
    </source>
</evidence>
<dbReference type="GO" id="GO:0015035">
    <property type="term" value="F:protein-disulfide reductase activity"/>
    <property type="evidence" value="ECO:0007669"/>
    <property type="project" value="InterPro"/>
</dbReference>
<keyword evidence="10" id="KW-0249">Electron transport</keyword>
<evidence type="ECO:0000256" key="13">
    <source>
        <dbReference type="ARBA" id="ARBA00023157"/>
    </source>
</evidence>
<dbReference type="InterPro" id="IPR037192">
    <property type="entry name" value="ERO1-like_sf"/>
</dbReference>
<evidence type="ECO:0000256" key="11">
    <source>
        <dbReference type="ARBA" id="ARBA00023002"/>
    </source>
</evidence>